<feature type="domain" description="BTB" evidence="1">
    <location>
        <begin position="72"/>
        <end position="152"/>
    </location>
</feature>
<dbReference type="AlphaFoldDB" id="A0A9P1IEZ2"/>
<dbReference type="Pfam" id="PF00651">
    <property type="entry name" value="BTB"/>
    <property type="match status" value="1"/>
</dbReference>
<gene>
    <name evidence="2" type="ORF">CAMP_LOCUS6621</name>
</gene>
<name>A0A9P1IEZ2_9PELO</name>
<comment type="caution">
    <text evidence="2">The sequence shown here is derived from an EMBL/GenBank/DDBJ whole genome shotgun (WGS) entry which is preliminary data.</text>
</comment>
<dbReference type="OrthoDB" id="5862088at2759"/>
<sequence>MSNSFVTRPHTYLVACSFETNGVADLQISFTVDSIYFGIDDYVPLHPKLAPISSNSNQILEQMLRGEKIPKSDWVISAGAGNDSPRDFHVHGVVLANSSYILRAAIEKHMSIGGDVLTMVSHENRIVLPKLQSKDMKVLLTFIYQKRFALPDFDSVSRVGSILAHIFREEIPEFFENWQAELVKKAMALDRNLGAETIAECVKMLIFVHSAPQGALLAAYNCALIVAADSLQIAEKSRNCEKILKKVKKLIGLEWPIIENILEIIQDFKETVCGVEKLQLVE</sequence>
<reference evidence="2" key="1">
    <citation type="submission" date="2022-11" db="EMBL/GenBank/DDBJ databases">
        <authorList>
            <person name="Kikuchi T."/>
        </authorList>
    </citation>
    <scope>NUCLEOTIDE SEQUENCE</scope>
    <source>
        <strain evidence="2">PS1010</strain>
    </source>
</reference>
<dbReference type="SUPFAM" id="SSF54695">
    <property type="entry name" value="POZ domain"/>
    <property type="match status" value="1"/>
</dbReference>
<keyword evidence="3" id="KW-1185">Reference proteome</keyword>
<evidence type="ECO:0000313" key="3">
    <source>
        <dbReference type="Proteomes" id="UP001152747"/>
    </source>
</evidence>
<dbReference type="InterPro" id="IPR000210">
    <property type="entry name" value="BTB/POZ_dom"/>
</dbReference>
<evidence type="ECO:0000313" key="2">
    <source>
        <dbReference type="EMBL" id="CAI5443984.1"/>
    </source>
</evidence>
<proteinExistence type="predicted"/>
<dbReference type="EMBL" id="CANHGI010000003">
    <property type="protein sequence ID" value="CAI5443984.1"/>
    <property type="molecule type" value="Genomic_DNA"/>
</dbReference>
<evidence type="ECO:0000259" key="1">
    <source>
        <dbReference type="PROSITE" id="PS50097"/>
    </source>
</evidence>
<dbReference type="Proteomes" id="UP001152747">
    <property type="component" value="Unassembled WGS sequence"/>
</dbReference>
<dbReference type="Gene3D" id="3.30.710.10">
    <property type="entry name" value="Potassium Channel Kv1.1, Chain A"/>
    <property type="match status" value="1"/>
</dbReference>
<organism evidence="2 3">
    <name type="scientific">Caenorhabditis angaria</name>
    <dbReference type="NCBI Taxonomy" id="860376"/>
    <lineage>
        <taxon>Eukaryota</taxon>
        <taxon>Metazoa</taxon>
        <taxon>Ecdysozoa</taxon>
        <taxon>Nematoda</taxon>
        <taxon>Chromadorea</taxon>
        <taxon>Rhabditida</taxon>
        <taxon>Rhabditina</taxon>
        <taxon>Rhabditomorpha</taxon>
        <taxon>Rhabditoidea</taxon>
        <taxon>Rhabditidae</taxon>
        <taxon>Peloderinae</taxon>
        <taxon>Caenorhabditis</taxon>
    </lineage>
</organism>
<dbReference type="PROSITE" id="PS50097">
    <property type="entry name" value="BTB"/>
    <property type="match status" value="1"/>
</dbReference>
<dbReference type="CDD" id="cd18186">
    <property type="entry name" value="BTB_POZ_ZBTB_KLHL-like"/>
    <property type="match status" value="1"/>
</dbReference>
<protein>
    <recommendedName>
        <fullName evidence="1">BTB domain-containing protein</fullName>
    </recommendedName>
</protein>
<accession>A0A9P1IEZ2</accession>
<dbReference type="InterPro" id="IPR011333">
    <property type="entry name" value="SKP1/BTB/POZ_sf"/>
</dbReference>